<organism evidence="1 2">
    <name type="scientific">Rhododendron molle</name>
    <name type="common">Chinese azalea</name>
    <name type="synonym">Azalea mollis</name>
    <dbReference type="NCBI Taxonomy" id="49168"/>
    <lineage>
        <taxon>Eukaryota</taxon>
        <taxon>Viridiplantae</taxon>
        <taxon>Streptophyta</taxon>
        <taxon>Embryophyta</taxon>
        <taxon>Tracheophyta</taxon>
        <taxon>Spermatophyta</taxon>
        <taxon>Magnoliopsida</taxon>
        <taxon>eudicotyledons</taxon>
        <taxon>Gunneridae</taxon>
        <taxon>Pentapetalae</taxon>
        <taxon>asterids</taxon>
        <taxon>Ericales</taxon>
        <taxon>Ericaceae</taxon>
        <taxon>Ericoideae</taxon>
        <taxon>Rhodoreae</taxon>
        <taxon>Rhododendron</taxon>
    </lineage>
</organism>
<dbReference type="Proteomes" id="UP001062846">
    <property type="component" value="Chromosome 7"/>
</dbReference>
<protein>
    <submittedName>
        <fullName evidence="1">Uncharacterized protein</fullName>
    </submittedName>
</protein>
<sequence length="134" mass="15446">MAAVSVRFEESATLMSRCSYHVFLSFRGKDTRKTFTDHLHTAMMYAGFRTFRDDDELEIGEDIELGLDKAIQESKVSVIIFSKDYASSRWCLDELLKILERKKTVGHIILPVSTMCIHQKLETRPEVCNSIHET</sequence>
<evidence type="ECO:0000313" key="1">
    <source>
        <dbReference type="EMBL" id="KAI8545572.1"/>
    </source>
</evidence>
<accession>A0ACC0MWZ7</accession>
<gene>
    <name evidence="1" type="ORF">RHMOL_Rhmol07G0049700</name>
</gene>
<dbReference type="EMBL" id="CM046394">
    <property type="protein sequence ID" value="KAI8545572.1"/>
    <property type="molecule type" value="Genomic_DNA"/>
</dbReference>
<comment type="caution">
    <text evidence="1">The sequence shown here is derived from an EMBL/GenBank/DDBJ whole genome shotgun (WGS) entry which is preliminary data.</text>
</comment>
<keyword evidence="2" id="KW-1185">Reference proteome</keyword>
<evidence type="ECO:0000313" key="2">
    <source>
        <dbReference type="Proteomes" id="UP001062846"/>
    </source>
</evidence>
<name>A0ACC0MWZ7_RHOML</name>
<proteinExistence type="predicted"/>
<reference evidence="1" key="1">
    <citation type="submission" date="2022-02" db="EMBL/GenBank/DDBJ databases">
        <title>Plant Genome Project.</title>
        <authorList>
            <person name="Zhang R.-G."/>
        </authorList>
    </citation>
    <scope>NUCLEOTIDE SEQUENCE</scope>
    <source>
        <strain evidence="1">AT1</strain>
    </source>
</reference>